<evidence type="ECO:0000313" key="5">
    <source>
        <dbReference type="Proteomes" id="UP000266568"/>
    </source>
</evidence>
<dbReference type="PIRSF" id="PIRSF006221">
    <property type="entry name" value="Ketosamine-3-kinase"/>
    <property type="match status" value="1"/>
</dbReference>
<dbReference type="InterPro" id="IPR011009">
    <property type="entry name" value="Kinase-like_dom_sf"/>
</dbReference>
<dbReference type="GO" id="GO:0016301">
    <property type="term" value="F:kinase activity"/>
    <property type="evidence" value="ECO:0007669"/>
    <property type="project" value="UniProtKB-UniRule"/>
</dbReference>
<accession>A0A397PC04</accession>
<sequence length="267" mass="28283">MTAPLARLAALLGAPIASVTPLAGGDLSTVLRIHIEHGDTLIAKLGPQVAVEATMLGAIAATGAPAPCVVAVADDMLVMTECESDGHLAGAWSALADALARLHAPCAQNYGWDVDYAFGPVAIVNARRGDWPGFWADHRLRCHLPHLPRALGRRVESLADSIGTLLPARPPPALLHGDLWSGNILAAGGAITGLIDPACVIGDREADIAMLTLFDSPPSRFFDSLMLEPGWRARLAIYRLWPLLVHLRLFGSSYTARVTATLDEIGF</sequence>
<keyword evidence="5" id="KW-1185">Reference proteome</keyword>
<dbReference type="InterPro" id="IPR016477">
    <property type="entry name" value="Fructo-/Ketosamine-3-kinase"/>
</dbReference>
<dbReference type="PANTHER" id="PTHR12149">
    <property type="entry name" value="FRUCTOSAMINE 3 KINASE-RELATED PROTEIN"/>
    <property type="match status" value="1"/>
</dbReference>
<evidence type="ECO:0000256" key="2">
    <source>
        <dbReference type="PIRNR" id="PIRNR006221"/>
    </source>
</evidence>
<dbReference type="RefSeq" id="WP_119035098.1">
    <property type="nucleotide sequence ID" value="NZ_QXDC01000002.1"/>
</dbReference>
<dbReference type="EMBL" id="QXDC01000002">
    <property type="protein sequence ID" value="RIA47090.1"/>
    <property type="molecule type" value="Genomic_DNA"/>
</dbReference>
<dbReference type="AlphaFoldDB" id="A0A397PC04"/>
<keyword evidence="2 4" id="KW-0418">Kinase</keyword>
<proteinExistence type="inferred from homology"/>
<dbReference type="PANTHER" id="PTHR12149:SF8">
    <property type="entry name" value="PROTEIN-RIBULOSAMINE 3-KINASE"/>
    <property type="match status" value="1"/>
</dbReference>
<dbReference type="Pfam" id="PF03881">
    <property type="entry name" value="Fructosamin_kin"/>
    <property type="match status" value="1"/>
</dbReference>
<dbReference type="Gene3D" id="3.30.200.20">
    <property type="entry name" value="Phosphorylase Kinase, domain 1"/>
    <property type="match status" value="1"/>
</dbReference>
<gene>
    <name evidence="4" type="ORF">DFR49_1656</name>
</gene>
<evidence type="ECO:0000256" key="1">
    <source>
        <dbReference type="ARBA" id="ARBA00009460"/>
    </source>
</evidence>
<comment type="similarity">
    <text evidence="1 2">Belongs to the fructosamine kinase family.</text>
</comment>
<protein>
    <submittedName>
        <fullName evidence="4">Fructosamine-3-kinase</fullName>
    </submittedName>
</protein>
<reference evidence="4 5" key="1">
    <citation type="submission" date="2018-08" db="EMBL/GenBank/DDBJ databases">
        <title>Genomic Encyclopedia of Type Strains, Phase IV (KMG-IV): sequencing the most valuable type-strain genomes for metagenomic binning, comparative biology and taxonomic classification.</title>
        <authorList>
            <person name="Goeker M."/>
        </authorList>
    </citation>
    <scope>NUCLEOTIDE SEQUENCE [LARGE SCALE GENOMIC DNA]</scope>
    <source>
        <strain evidence="4 5">DSM 25527</strain>
    </source>
</reference>
<feature type="chain" id="PRO_5017322424" evidence="3">
    <location>
        <begin position="24"/>
        <end position="267"/>
    </location>
</feature>
<keyword evidence="2" id="KW-0808">Transferase</keyword>
<dbReference type="Proteomes" id="UP000266568">
    <property type="component" value="Unassembled WGS sequence"/>
</dbReference>
<name>A0A397PC04_9SPHN</name>
<feature type="signal peptide" evidence="3">
    <location>
        <begin position="1"/>
        <end position="23"/>
    </location>
</feature>
<evidence type="ECO:0000313" key="4">
    <source>
        <dbReference type="EMBL" id="RIA47090.1"/>
    </source>
</evidence>
<keyword evidence="3" id="KW-0732">Signal</keyword>
<dbReference type="Gene3D" id="3.90.1200.10">
    <property type="match status" value="1"/>
</dbReference>
<dbReference type="SUPFAM" id="SSF56112">
    <property type="entry name" value="Protein kinase-like (PK-like)"/>
    <property type="match status" value="1"/>
</dbReference>
<comment type="caution">
    <text evidence="4">The sequence shown here is derived from an EMBL/GenBank/DDBJ whole genome shotgun (WGS) entry which is preliminary data.</text>
</comment>
<organism evidence="4 5">
    <name type="scientific">Hephaestia caeni</name>
    <dbReference type="NCBI Taxonomy" id="645617"/>
    <lineage>
        <taxon>Bacteria</taxon>
        <taxon>Pseudomonadati</taxon>
        <taxon>Pseudomonadota</taxon>
        <taxon>Alphaproteobacteria</taxon>
        <taxon>Sphingomonadales</taxon>
        <taxon>Sphingomonadaceae</taxon>
        <taxon>Hephaestia</taxon>
    </lineage>
</organism>
<evidence type="ECO:0000256" key="3">
    <source>
        <dbReference type="SAM" id="SignalP"/>
    </source>
</evidence>
<dbReference type="OrthoDB" id="5291879at2"/>